<name>A0ABS8VAS5_DATST</name>
<organism evidence="1 2">
    <name type="scientific">Datura stramonium</name>
    <name type="common">Jimsonweed</name>
    <name type="synonym">Common thornapple</name>
    <dbReference type="NCBI Taxonomy" id="4076"/>
    <lineage>
        <taxon>Eukaryota</taxon>
        <taxon>Viridiplantae</taxon>
        <taxon>Streptophyta</taxon>
        <taxon>Embryophyta</taxon>
        <taxon>Tracheophyta</taxon>
        <taxon>Spermatophyta</taxon>
        <taxon>Magnoliopsida</taxon>
        <taxon>eudicotyledons</taxon>
        <taxon>Gunneridae</taxon>
        <taxon>Pentapetalae</taxon>
        <taxon>asterids</taxon>
        <taxon>lamiids</taxon>
        <taxon>Solanales</taxon>
        <taxon>Solanaceae</taxon>
        <taxon>Solanoideae</taxon>
        <taxon>Datureae</taxon>
        <taxon>Datura</taxon>
    </lineage>
</organism>
<dbReference type="EMBL" id="JACEIK010004093">
    <property type="protein sequence ID" value="MCD9644148.1"/>
    <property type="molecule type" value="Genomic_DNA"/>
</dbReference>
<reference evidence="1 2" key="1">
    <citation type="journal article" date="2021" name="BMC Genomics">
        <title>Datura genome reveals duplications of psychoactive alkaloid biosynthetic genes and high mutation rate following tissue culture.</title>
        <authorList>
            <person name="Rajewski A."/>
            <person name="Carter-House D."/>
            <person name="Stajich J."/>
            <person name="Litt A."/>
        </authorList>
    </citation>
    <scope>NUCLEOTIDE SEQUENCE [LARGE SCALE GENOMIC DNA]</scope>
    <source>
        <strain evidence="1">AR-01</strain>
    </source>
</reference>
<keyword evidence="2" id="KW-1185">Reference proteome</keyword>
<comment type="caution">
    <text evidence="1">The sequence shown here is derived from an EMBL/GenBank/DDBJ whole genome shotgun (WGS) entry which is preliminary data.</text>
</comment>
<evidence type="ECO:0000313" key="2">
    <source>
        <dbReference type="Proteomes" id="UP000823775"/>
    </source>
</evidence>
<evidence type="ECO:0000313" key="1">
    <source>
        <dbReference type="EMBL" id="MCD9644148.1"/>
    </source>
</evidence>
<protein>
    <submittedName>
        <fullName evidence="1">Uncharacterized protein</fullName>
    </submittedName>
</protein>
<accession>A0ABS8VAS5</accession>
<gene>
    <name evidence="1" type="ORF">HAX54_032165</name>
</gene>
<proteinExistence type="predicted"/>
<sequence>DPPFLYLTRRALLASFKACPIRSARNNPIISPGEKILDIPSSETLPYRRLWQAIDRLDLELVLEGSKKRRD</sequence>
<feature type="non-terminal residue" evidence="1">
    <location>
        <position position="1"/>
    </location>
</feature>
<dbReference type="Proteomes" id="UP000823775">
    <property type="component" value="Unassembled WGS sequence"/>
</dbReference>